<dbReference type="PANTHER" id="PTHR39328:SF1">
    <property type="entry name" value="BLL2871 PROTEIN"/>
    <property type="match status" value="1"/>
</dbReference>
<dbReference type="Proteomes" id="UP000184932">
    <property type="component" value="Unassembled WGS sequence"/>
</dbReference>
<keyword evidence="2" id="KW-1185">Reference proteome</keyword>
<organism evidence="1 2">
    <name type="scientific">Vannielia litorea</name>
    <dbReference type="NCBI Taxonomy" id="1217970"/>
    <lineage>
        <taxon>Bacteria</taxon>
        <taxon>Pseudomonadati</taxon>
        <taxon>Pseudomonadota</taxon>
        <taxon>Alphaproteobacteria</taxon>
        <taxon>Rhodobacterales</taxon>
        <taxon>Paracoccaceae</taxon>
        <taxon>Vannielia</taxon>
    </lineage>
</organism>
<dbReference type="RefSeq" id="WP_074257404.1">
    <property type="nucleotide sequence ID" value="NZ_FSRL01000001.1"/>
</dbReference>
<dbReference type="OrthoDB" id="9790012at2"/>
<accession>A0A1N6HLU5</accession>
<dbReference type="EMBL" id="FSRL01000001">
    <property type="protein sequence ID" value="SIO20824.1"/>
    <property type="molecule type" value="Genomic_DNA"/>
</dbReference>
<dbReference type="InterPro" id="IPR029055">
    <property type="entry name" value="Ntn_hydrolases_N"/>
</dbReference>
<evidence type="ECO:0000313" key="1">
    <source>
        <dbReference type="EMBL" id="SIO20824.1"/>
    </source>
</evidence>
<sequence length="221" mass="22228">MTFSILVQDAQTNAIAGAAATGSLCVGGWVLRGRWGAGMSASQGAAPSTMWGEAVLDEMGGGAGARAAVDAVTAADPGRAWRQLAALDMGGGGAFFTGDRNTPLTAGHVFAGGVATGNMLGSTSVPEALAQGFAQARGSLPERLVAALRAAEAEGSDTRGLMSAALLVLRPDAAPLTLRVDYAEAPLDALAALVKRATGGDYADWAARVPSLAEPYRGLEE</sequence>
<reference evidence="2" key="1">
    <citation type="submission" date="2016-11" db="EMBL/GenBank/DDBJ databases">
        <authorList>
            <person name="Varghese N."/>
            <person name="Submissions S."/>
        </authorList>
    </citation>
    <scope>NUCLEOTIDE SEQUENCE [LARGE SCALE GENOMIC DNA]</scope>
    <source>
        <strain evidence="2">DSM 29440</strain>
    </source>
</reference>
<dbReference type="SUPFAM" id="SSF56235">
    <property type="entry name" value="N-terminal nucleophile aminohydrolases (Ntn hydrolases)"/>
    <property type="match status" value="1"/>
</dbReference>
<dbReference type="STRING" id="1217970.SAMN05444002_3506"/>
<dbReference type="Pfam" id="PF06267">
    <property type="entry name" value="DUF1028"/>
    <property type="match status" value="1"/>
</dbReference>
<name>A0A1N6HLU5_9RHOB</name>
<dbReference type="GO" id="GO:0016787">
    <property type="term" value="F:hydrolase activity"/>
    <property type="evidence" value="ECO:0007669"/>
    <property type="project" value="UniProtKB-KW"/>
</dbReference>
<protein>
    <submittedName>
        <fullName evidence="1">Uncharacterized conserved protein, Ntn-hydrolase superfamily</fullName>
    </submittedName>
</protein>
<dbReference type="InterPro" id="IPR010430">
    <property type="entry name" value="DUF1028"/>
</dbReference>
<evidence type="ECO:0000313" key="2">
    <source>
        <dbReference type="Proteomes" id="UP000184932"/>
    </source>
</evidence>
<gene>
    <name evidence="1" type="ORF">SAMN05444002_3506</name>
</gene>
<keyword evidence="1" id="KW-0378">Hydrolase</keyword>
<dbReference type="AlphaFoldDB" id="A0A1N6HLU5"/>
<dbReference type="Gene3D" id="3.60.20.10">
    <property type="entry name" value="Glutamine Phosphoribosylpyrophosphate, subunit 1, domain 1"/>
    <property type="match status" value="1"/>
</dbReference>
<dbReference type="PANTHER" id="PTHR39328">
    <property type="entry name" value="BLL2871 PROTEIN"/>
    <property type="match status" value="1"/>
</dbReference>
<proteinExistence type="predicted"/>